<protein>
    <submittedName>
        <fullName evidence="2">Uncharacterized protein</fullName>
    </submittedName>
</protein>
<keyword evidence="3" id="KW-1185">Reference proteome</keyword>
<evidence type="ECO:0000313" key="4">
    <source>
        <dbReference type="Proteomes" id="UP000325313"/>
    </source>
</evidence>
<evidence type="ECO:0000313" key="3">
    <source>
        <dbReference type="Proteomes" id="UP000324748"/>
    </source>
</evidence>
<sequence>MSRMKDQASHINQETRIFPSKYGDVKLVLEEDRSGNKVSKAIALLGAIRRINPELLPQEKS</sequence>
<dbReference type="Proteomes" id="UP000324748">
    <property type="component" value="Unassembled WGS sequence"/>
</dbReference>
<name>A0A5B0M446_PUCGR</name>
<dbReference type="Proteomes" id="UP000325313">
    <property type="component" value="Unassembled WGS sequence"/>
</dbReference>
<dbReference type="EMBL" id="VSWC01000170">
    <property type="protein sequence ID" value="KAA1071947.1"/>
    <property type="molecule type" value="Genomic_DNA"/>
</dbReference>
<organism evidence="2 3">
    <name type="scientific">Puccinia graminis f. sp. tritici</name>
    <dbReference type="NCBI Taxonomy" id="56615"/>
    <lineage>
        <taxon>Eukaryota</taxon>
        <taxon>Fungi</taxon>
        <taxon>Dikarya</taxon>
        <taxon>Basidiomycota</taxon>
        <taxon>Pucciniomycotina</taxon>
        <taxon>Pucciniomycetes</taxon>
        <taxon>Pucciniales</taxon>
        <taxon>Pucciniaceae</taxon>
        <taxon>Puccinia</taxon>
    </lineage>
</organism>
<proteinExistence type="predicted"/>
<accession>A0A5B0M446</accession>
<dbReference type="EMBL" id="VDEP01000509">
    <property type="protein sequence ID" value="KAA1066745.1"/>
    <property type="molecule type" value="Genomic_DNA"/>
</dbReference>
<comment type="caution">
    <text evidence="2">The sequence shown here is derived from an EMBL/GenBank/DDBJ whole genome shotgun (WGS) entry which is preliminary data.</text>
</comment>
<evidence type="ECO:0000313" key="2">
    <source>
        <dbReference type="EMBL" id="KAA1071947.1"/>
    </source>
</evidence>
<gene>
    <name evidence="2" type="ORF">PGT21_023637</name>
    <name evidence="1" type="ORF">PGTUg99_019738</name>
</gene>
<reference evidence="3 4" key="1">
    <citation type="submission" date="2019-05" db="EMBL/GenBank/DDBJ databases">
        <title>Emergence of the Ug99 lineage of the wheat stem rust pathogen through somatic hybridization.</title>
        <authorList>
            <person name="Li F."/>
            <person name="Upadhyaya N.M."/>
            <person name="Sperschneider J."/>
            <person name="Matny O."/>
            <person name="Nguyen-Phuc H."/>
            <person name="Mago R."/>
            <person name="Raley C."/>
            <person name="Miller M.E."/>
            <person name="Silverstein K.A.T."/>
            <person name="Henningsen E."/>
            <person name="Hirsch C.D."/>
            <person name="Visser B."/>
            <person name="Pretorius Z.A."/>
            <person name="Steffenson B.J."/>
            <person name="Schwessinger B."/>
            <person name="Dodds P.N."/>
            <person name="Figueroa M."/>
        </authorList>
    </citation>
    <scope>NUCLEOTIDE SEQUENCE [LARGE SCALE GENOMIC DNA]</scope>
    <source>
        <strain evidence="2">21-0</strain>
        <strain evidence="1 4">Ug99</strain>
    </source>
</reference>
<evidence type="ECO:0000313" key="1">
    <source>
        <dbReference type="EMBL" id="KAA1066745.1"/>
    </source>
</evidence>
<dbReference type="AlphaFoldDB" id="A0A5B0M446"/>